<dbReference type="InterPro" id="IPR000700">
    <property type="entry name" value="PAS-assoc_C"/>
</dbReference>
<dbReference type="SUPFAM" id="SSF55785">
    <property type="entry name" value="PYP-like sensor domain (PAS domain)"/>
    <property type="match status" value="2"/>
</dbReference>
<keyword evidence="5" id="KW-0418">Kinase</keyword>
<feature type="non-terminal residue" evidence="8">
    <location>
        <position position="258"/>
    </location>
</feature>
<dbReference type="Pfam" id="PF13426">
    <property type="entry name" value="PAS_9"/>
    <property type="match status" value="1"/>
</dbReference>
<dbReference type="InterPro" id="IPR052162">
    <property type="entry name" value="Sensor_kinase/Photoreceptor"/>
</dbReference>
<dbReference type="InterPro" id="IPR013655">
    <property type="entry name" value="PAS_fold_3"/>
</dbReference>
<comment type="caution">
    <text evidence="8">The sequence shown here is derived from an EMBL/GenBank/DDBJ whole genome shotgun (WGS) entry which is preliminary data.</text>
</comment>
<keyword evidence="3" id="KW-0597">Phosphoprotein</keyword>
<evidence type="ECO:0000256" key="5">
    <source>
        <dbReference type="ARBA" id="ARBA00022777"/>
    </source>
</evidence>
<comment type="catalytic activity">
    <reaction evidence="1">
        <text>ATP + protein L-histidine = ADP + protein N-phospho-L-histidine.</text>
        <dbReference type="EC" id="2.7.13.3"/>
    </reaction>
</comment>
<dbReference type="EMBL" id="BARS01035319">
    <property type="protein sequence ID" value="GAG17206.1"/>
    <property type="molecule type" value="Genomic_DNA"/>
</dbReference>
<feature type="non-terminal residue" evidence="8">
    <location>
        <position position="1"/>
    </location>
</feature>
<proteinExistence type="predicted"/>
<dbReference type="GO" id="GO:0004673">
    <property type="term" value="F:protein histidine kinase activity"/>
    <property type="evidence" value="ECO:0007669"/>
    <property type="project" value="UniProtKB-EC"/>
</dbReference>
<reference evidence="8" key="1">
    <citation type="journal article" date="2014" name="Front. Microbiol.">
        <title>High frequency of phylogenetically diverse reductive dehalogenase-homologous genes in deep subseafloor sedimentary metagenomes.</title>
        <authorList>
            <person name="Kawai M."/>
            <person name="Futagami T."/>
            <person name="Toyoda A."/>
            <person name="Takaki Y."/>
            <person name="Nishi S."/>
            <person name="Hori S."/>
            <person name="Arai W."/>
            <person name="Tsubouchi T."/>
            <person name="Morono Y."/>
            <person name="Uchiyama I."/>
            <person name="Ito T."/>
            <person name="Fujiyama A."/>
            <person name="Inagaki F."/>
            <person name="Takami H."/>
        </authorList>
    </citation>
    <scope>NUCLEOTIDE SEQUENCE</scope>
    <source>
        <strain evidence="8">Expedition CK06-06</strain>
    </source>
</reference>
<protein>
    <recommendedName>
        <fullName evidence="2">histidine kinase</fullName>
        <ecNumber evidence="2">2.7.13.3</ecNumber>
    </recommendedName>
</protein>
<evidence type="ECO:0000256" key="1">
    <source>
        <dbReference type="ARBA" id="ARBA00000085"/>
    </source>
</evidence>
<feature type="domain" description="PAS" evidence="6">
    <location>
        <begin position="152"/>
        <end position="199"/>
    </location>
</feature>
<dbReference type="PANTHER" id="PTHR43304">
    <property type="entry name" value="PHYTOCHROME-LIKE PROTEIN CPH1"/>
    <property type="match status" value="1"/>
</dbReference>
<keyword evidence="4" id="KW-0808">Transferase</keyword>
<evidence type="ECO:0000259" key="7">
    <source>
        <dbReference type="PROSITE" id="PS50113"/>
    </source>
</evidence>
<dbReference type="CDD" id="cd00130">
    <property type="entry name" value="PAS"/>
    <property type="match status" value="2"/>
</dbReference>
<dbReference type="InterPro" id="IPR001610">
    <property type="entry name" value="PAC"/>
</dbReference>
<evidence type="ECO:0000256" key="3">
    <source>
        <dbReference type="ARBA" id="ARBA00022553"/>
    </source>
</evidence>
<feature type="domain" description="PAC" evidence="7">
    <location>
        <begin position="76"/>
        <end position="126"/>
    </location>
</feature>
<evidence type="ECO:0000256" key="2">
    <source>
        <dbReference type="ARBA" id="ARBA00012438"/>
    </source>
</evidence>
<sequence>YRHLFESSPYFIGLIDEDGTLVDSNSSISKFLSMRTKEDVIGKNILEILSIVEENKEIIPLLKNLFQEAHSNEPGKSHEFKLHRSTGGFMWLEAEGSTIEINNQKLLQFIVQDITNRKTIEEDLKESEIKFRTITEQFLMGIGILQDEELKYTNLKFANMFGYTVEEFTDMTYSEFLSYIHPEDRAKLIRQVEKRKDRTRDIGVTYQFRAFKKSGELFWANIYSRIINYQGKRAGLLAILDTTEMKIGELKLKESEEK</sequence>
<name>X0WWS4_9ZZZZ</name>
<gene>
    <name evidence="8" type="ORF">S01H1_54432</name>
</gene>
<evidence type="ECO:0000256" key="4">
    <source>
        <dbReference type="ARBA" id="ARBA00022679"/>
    </source>
</evidence>
<dbReference type="PANTHER" id="PTHR43304:SF1">
    <property type="entry name" value="PAC DOMAIN-CONTAINING PROTEIN"/>
    <property type="match status" value="1"/>
</dbReference>
<dbReference type="PROSITE" id="PS50113">
    <property type="entry name" value="PAC"/>
    <property type="match status" value="1"/>
</dbReference>
<dbReference type="PROSITE" id="PS50112">
    <property type="entry name" value="PAS"/>
    <property type="match status" value="1"/>
</dbReference>
<dbReference type="Gene3D" id="3.30.450.20">
    <property type="entry name" value="PAS domain"/>
    <property type="match status" value="2"/>
</dbReference>
<dbReference type="SMART" id="SM00086">
    <property type="entry name" value="PAC"/>
    <property type="match status" value="2"/>
</dbReference>
<dbReference type="SMART" id="SM00091">
    <property type="entry name" value="PAS"/>
    <property type="match status" value="2"/>
</dbReference>
<dbReference type="AlphaFoldDB" id="X0WWS4"/>
<dbReference type="Pfam" id="PF08447">
    <property type="entry name" value="PAS_3"/>
    <property type="match status" value="1"/>
</dbReference>
<accession>X0WWS4</accession>
<evidence type="ECO:0000313" key="8">
    <source>
        <dbReference type="EMBL" id="GAG17206.1"/>
    </source>
</evidence>
<evidence type="ECO:0000259" key="6">
    <source>
        <dbReference type="PROSITE" id="PS50112"/>
    </source>
</evidence>
<dbReference type="InterPro" id="IPR035965">
    <property type="entry name" value="PAS-like_dom_sf"/>
</dbReference>
<dbReference type="InterPro" id="IPR000014">
    <property type="entry name" value="PAS"/>
</dbReference>
<organism evidence="8">
    <name type="scientific">marine sediment metagenome</name>
    <dbReference type="NCBI Taxonomy" id="412755"/>
    <lineage>
        <taxon>unclassified sequences</taxon>
        <taxon>metagenomes</taxon>
        <taxon>ecological metagenomes</taxon>
    </lineage>
</organism>
<dbReference type="NCBIfam" id="TIGR00229">
    <property type="entry name" value="sensory_box"/>
    <property type="match status" value="2"/>
</dbReference>
<dbReference type="EC" id="2.7.13.3" evidence="2"/>